<dbReference type="PANTHER" id="PTHR30069">
    <property type="entry name" value="TONB-DEPENDENT OUTER MEMBRANE RECEPTOR"/>
    <property type="match status" value="1"/>
</dbReference>
<dbReference type="InterPro" id="IPR037066">
    <property type="entry name" value="Plug_dom_sf"/>
</dbReference>
<dbReference type="CDD" id="cd01347">
    <property type="entry name" value="ligand_gated_channel"/>
    <property type="match status" value="1"/>
</dbReference>
<keyword evidence="8 9" id="KW-0998">Cell outer membrane</keyword>
<evidence type="ECO:0000256" key="11">
    <source>
        <dbReference type="RuleBase" id="RU003357"/>
    </source>
</evidence>
<evidence type="ECO:0000259" key="14">
    <source>
        <dbReference type="Pfam" id="PF07715"/>
    </source>
</evidence>
<feature type="domain" description="TonB-dependent receptor-like beta-barrel" evidence="13">
    <location>
        <begin position="272"/>
        <end position="697"/>
    </location>
</feature>
<dbReference type="InterPro" id="IPR039426">
    <property type="entry name" value="TonB-dep_rcpt-like"/>
</dbReference>
<dbReference type="Gene3D" id="2.40.170.20">
    <property type="entry name" value="TonB-dependent receptor, beta-barrel domain"/>
    <property type="match status" value="1"/>
</dbReference>
<dbReference type="Proteomes" id="UP000277498">
    <property type="component" value="Unassembled WGS sequence"/>
</dbReference>
<dbReference type="SUPFAM" id="SSF56935">
    <property type="entry name" value="Porins"/>
    <property type="match status" value="1"/>
</dbReference>
<keyword evidence="5 12" id="KW-0732">Signal</keyword>
<dbReference type="PANTHER" id="PTHR30069:SF51">
    <property type="entry name" value="FERRIENTEROBACTIN RECEPTOR"/>
    <property type="match status" value="1"/>
</dbReference>
<dbReference type="InterPro" id="IPR012910">
    <property type="entry name" value="Plug_dom"/>
</dbReference>
<dbReference type="InterPro" id="IPR000531">
    <property type="entry name" value="Beta-barrel_TonB"/>
</dbReference>
<gene>
    <name evidence="15" type="primary">pfeA_2</name>
    <name evidence="15" type="ORF">XINFAN_03831</name>
</gene>
<evidence type="ECO:0000256" key="6">
    <source>
        <dbReference type="ARBA" id="ARBA00023077"/>
    </source>
</evidence>
<dbReference type="Pfam" id="PF00593">
    <property type="entry name" value="TonB_dep_Rec_b-barrel"/>
    <property type="match status" value="1"/>
</dbReference>
<dbReference type="GO" id="GO:0042931">
    <property type="term" value="F:enterobactin transmembrane transporter activity"/>
    <property type="evidence" value="ECO:0007669"/>
    <property type="project" value="TreeGrafter"/>
</dbReference>
<evidence type="ECO:0000256" key="5">
    <source>
        <dbReference type="ARBA" id="ARBA00022729"/>
    </source>
</evidence>
<feature type="signal peptide" evidence="12">
    <location>
        <begin position="1"/>
        <end position="29"/>
    </location>
</feature>
<evidence type="ECO:0000256" key="8">
    <source>
        <dbReference type="ARBA" id="ARBA00023237"/>
    </source>
</evidence>
<name>A0A3P5XW95_9RHOB</name>
<organism evidence="15 16">
    <name type="scientific">Pseudogemmobacter humi</name>
    <dbReference type="NCBI Taxonomy" id="2483812"/>
    <lineage>
        <taxon>Bacteria</taxon>
        <taxon>Pseudomonadati</taxon>
        <taxon>Pseudomonadota</taxon>
        <taxon>Alphaproteobacteria</taxon>
        <taxon>Rhodobacterales</taxon>
        <taxon>Paracoccaceae</taxon>
        <taxon>Pseudogemmobacter</taxon>
    </lineage>
</organism>
<keyword evidence="6 11" id="KW-0798">TonB box</keyword>
<keyword evidence="2 9" id="KW-0813">Transport</keyword>
<dbReference type="EMBL" id="UXAW01000118">
    <property type="protein sequence ID" value="VDC33437.1"/>
    <property type="molecule type" value="Genomic_DNA"/>
</dbReference>
<dbReference type="GO" id="GO:0044718">
    <property type="term" value="P:siderophore transmembrane transport"/>
    <property type="evidence" value="ECO:0007669"/>
    <property type="project" value="TreeGrafter"/>
</dbReference>
<accession>A0A3P5XW95</accession>
<evidence type="ECO:0000256" key="12">
    <source>
        <dbReference type="SAM" id="SignalP"/>
    </source>
</evidence>
<dbReference type="NCBIfam" id="NF010048">
    <property type="entry name" value="PRK13524.1"/>
    <property type="match status" value="1"/>
</dbReference>
<proteinExistence type="inferred from homology"/>
<evidence type="ECO:0000313" key="16">
    <source>
        <dbReference type="Proteomes" id="UP000277498"/>
    </source>
</evidence>
<dbReference type="GO" id="GO:0009279">
    <property type="term" value="C:cell outer membrane"/>
    <property type="evidence" value="ECO:0007669"/>
    <property type="project" value="UniProtKB-SubCell"/>
</dbReference>
<keyword evidence="16" id="KW-1185">Reference proteome</keyword>
<keyword evidence="4 9" id="KW-0812">Transmembrane</keyword>
<evidence type="ECO:0000256" key="2">
    <source>
        <dbReference type="ARBA" id="ARBA00022448"/>
    </source>
</evidence>
<reference evidence="15 16" key="1">
    <citation type="submission" date="2018-11" db="EMBL/GenBank/DDBJ databases">
        <authorList>
            <person name="Criscuolo A."/>
        </authorList>
    </citation>
    <scope>NUCLEOTIDE SEQUENCE [LARGE SCALE GENOMIC DNA]</scope>
    <source>
        <strain evidence="15">ACIP111625</strain>
    </source>
</reference>
<dbReference type="NCBIfam" id="NF010051">
    <property type="entry name" value="PRK13528.1"/>
    <property type="match status" value="1"/>
</dbReference>
<dbReference type="PROSITE" id="PS52016">
    <property type="entry name" value="TONB_DEPENDENT_REC_3"/>
    <property type="match status" value="1"/>
</dbReference>
<feature type="domain" description="TonB-dependent receptor plug" evidence="14">
    <location>
        <begin position="55"/>
        <end position="171"/>
    </location>
</feature>
<keyword evidence="3 9" id="KW-1134">Transmembrane beta strand</keyword>
<evidence type="ECO:0000256" key="3">
    <source>
        <dbReference type="ARBA" id="ARBA00022452"/>
    </source>
</evidence>
<dbReference type="GO" id="GO:0042912">
    <property type="term" value="F:colicin transmembrane transporter activity"/>
    <property type="evidence" value="ECO:0007669"/>
    <property type="project" value="TreeGrafter"/>
</dbReference>
<evidence type="ECO:0000256" key="4">
    <source>
        <dbReference type="ARBA" id="ARBA00022692"/>
    </source>
</evidence>
<evidence type="ECO:0000256" key="7">
    <source>
        <dbReference type="ARBA" id="ARBA00023136"/>
    </source>
</evidence>
<dbReference type="InterPro" id="IPR058134">
    <property type="entry name" value="PirA/FepA/PfeA"/>
</dbReference>
<dbReference type="InterPro" id="IPR036942">
    <property type="entry name" value="Beta-barrel_TonB_sf"/>
</dbReference>
<dbReference type="PROSITE" id="PS01156">
    <property type="entry name" value="TONB_DEPENDENT_REC_2"/>
    <property type="match status" value="1"/>
</dbReference>
<dbReference type="RefSeq" id="WP_124088513.1">
    <property type="nucleotide sequence ID" value="NZ_UXAW01000118.1"/>
</dbReference>
<dbReference type="AlphaFoldDB" id="A0A3P5XW95"/>
<dbReference type="Pfam" id="PF07715">
    <property type="entry name" value="Plug"/>
    <property type="match status" value="1"/>
</dbReference>
<evidence type="ECO:0000256" key="1">
    <source>
        <dbReference type="ARBA" id="ARBA00004571"/>
    </source>
</evidence>
<evidence type="ECO:0000259" key="13">
    <source>
        <dbReference type="Pfam" id="PF00593"/>
    </source>
</evidence>
<dbReference type="GO" id="GO:0015344">
    <property type="term" value="F:siderophore uptake transmembrane transporter activity"/>
    <property type="evidence" value="ECO:0007669"/>
    <property type="project" value="TreeGrafter"/>
</dbReference>
<comment type="subcellular location">
    <subcellularLocation>
        <location evidence="1 9">Cell outer membrane</location>
        <topology evidence="1 9">Multi-pass membrane protein</topology>
    </subcellularLocation>
</comment>
<sequence>MAKLSSRLASGTALVLLLSTGVLVGAASAQTAATEDDSIDLGTIILSAEEQIKQALGVSNITAEDLEKTPVANDISEIVRKMPGVNLTGNSASGARGNNRQIDIRGMGPENTLILIDGKPVTSRNSVKMGRQAERDTRGDSNWVPAEMIERIEIIRGPAAARYGSGAAGGVVNIITRKPEEFTATAGLHYTIPANKLEGGTKRANFMLAGPIGQDLSFRFYGNINKSEADDIALNADAAVLAGTTTQAGREGVTNKDVGALLRWEPNGSHQVDLDFSFSRQGNEYSGDSNSGSLQPDVNGVNIIGQETNKMLRRTLAVTHRGDFDFGESFSYLQWENTRNTRNGVSTGGSPDNISTTEQSTIVYDSITAKSEWILPISIFSREGKLTLGGEYRGEILDDENATGASNINSGQPLHDEQHQIGLYAEANILWGESLTLTPGLRYDYGDTYGSNWSPSLNATYAFNDEWSMKLGIARAFKAPNLFQLNPNYVYSTMGMGCPAGVTTPCEILGNPDLEPESSVNKEIGFAYAGDNGLSGSLTWFRNDYKNRIAPGLTSAGVRPAGGSYLRWENTPDAIVEGVEGNFSTPIGEAFLFNVNVTKMITSVGKLRLANGSMIENPLSLVPDHTINASLDWAVRDDLTFTLSATHYGKIEAATYAVHTGIANTDLETRSAYTLVNLGMKWDVSEKAGISAGVTNIFNEQIFRTGDGANTFNEPGRAFYIGLNATF</sequence>
<evidence type="ECO:0000256" key="9">
    <source>
        <dbReference type="PROSITE-ProRule" id="PRU01360"/>
    </source>
</evidence>
<dbReference type="InterPro" id="IPR010917">
    <property type="entry name" value="TonB_rcpt_CS"/>
</dbReference>
<comment type="similarity">
    <text evidence="9 11">Belongs to the TonB-dependent receptor family.</text>
</comment>
<evidence type="ECO:0000256" key="10">
    <source>
        <dbReference type="PROSITE-ProRule" id="PRU10144"/>
    </source>
</evidence>
<dbReference type="Gene3D" id="2.170.130.10">
    <property type="entry name" value="TonB-dependent receptor, plug domain"/>
    <property type="match status" value="1"/>
</dbReference>
<keyword evidence="7 9" id="KW-0472">Membrane</keyword>
<keyword evidence="15" id="KW-0675">Receptor</keyword>
<evidence type="ECO:0000313" key="15">
    <source>
        <dbReference type="EMBL" id="VDC33437.1"/>
    </source>
</evidence>
<feature type="short sequence motif" description="TonB C-terminal box" evidence="10">
    <location>
        <begin position="710"/>
        <end position="727"/>
    </location>
</feature>
<dbReference type="OrthoDB" id="9796221at2"/>
<feature type="chain" id="PRO_5018022725" evidence="12">
    <location>
        <begin position="30"/>
        <end position="727"/>
    </location>
</feature>
<protein>
    <submittedName>
        <fullName evidence="15">Ferric enterobactin receptor</fullName>
    </submittedName>
</protein>